<evidence type="ECO:0000259" key="8">
    <source>
        <dbReference type="Pfam" id="PF13087"/>
    </source>
</evidence>
<protein>
    <submittedName>
        <fullName evidence="9">DUF2726 domain-containing protein</fullName>
    </submittedName>
</protein>
<feature type="domain" description="DNA2/NAM7 helicase helicase" evidence="7">
    <location>
        <begin position="178"/>
        <end position="518"/>
    </location>
</feature>
<dbReference type="Gene3D" id="3.40.960.10">
    <property type="entry name" value="VSR Endonuclease"/>
    <property type="match status" value="1"/>
</dbReference>
<keyword evidence="5" id="KW-0067">ATP-binding</keyword>
<sequence length="898" mass="102479">MVTICIDGKGEVQGFSDWKLWPGNESGEIMLTCHFPSGKKYSRPISECQITPTRILHKVLLERKGSSVISAAERVVIYGEKYAVVYYTGNNKPYIMKSDELDFQSSSMFTQEAVFSYFIRIAKERISYARGSNKAIAENVLRQMEKIIPHPDTALYSYCSGKNKERDAINSFIFPFGLNESQLLAVERAFSSQFSIIEGPPGTGKTQTILNIIANILIQNKTVAILSNNNTAVSNVYEKMDKQGLGYLIARLGSTENKQNFFSSPVPLPEKQLSHSLPISAIEDIFQKVKIHLNAINQIAALNADIDELTIEYKYLQQWYNEHNTEESSVTNHYRFSSRKTVDLLAYMHYLSERRIGLKNRLDLLLNFRILRVRPLKDQDQRSALFTSLQLFYYEEAIKEKNDVLAEYNKILMSSDFDALLKKLQLFSMHFLKNHLQENISESTLFDADSYRKKFDDFIKRFPIIGSSTHSIVNSIGEGALLDYVIIDEASQQDIVPGILGLGCARNVIVVGDRKQLPHVPTELPVKSPKEYYDCVEYSLLDSLCMLFKKTAPVTLLKEHYRCHPKIIQFCNKQFYNGELIPMTTDTGESSLSLVVTAKGNHTRHFSNLRELESIEGHYWDEKSSRGYIAPYNAQVNLAETVLPADFVKSTVHKFQGRECDEIVFSTVLDKKRSSQLSRNINFVDDPHLINVAVSRAKNKFTLVTGDSVFEKHGKHIAALIRYIRYYAEDEEIFESPVISAFDLLYREYDKSLERLNARLNPDDSRFKSEQITARLLRDLLSQDAYQSVMFHSQIALKQLVSVDHGDFTVRELSFIRNRASCDFVLYYKVGKTPLAVIEVDGGYHLQGSQIERDELKNNILAKCGLPLLRLRTIDSNIEGKLAEFLTWVLGQKTSVQI</sequence>
<dbReference type="EMBL" id="CP040428">
    <property type="protein sequence ID" value="QCT22695.1"/>
    <property type="molecule type" value="Genomic_DNA"/>
</dbReference>
<evidence type="ECO:0000313" key="9">
    <source>
        <dbReference type="EMBL" id="QCT22695.1"/>
    </source>
</evidence>
<dbReference type="Gene3D" id="3.40.50.300">
    <property type="entry name" value="P-loop containing nucleotide triphosphate hydrolases"/>
    <property type="match status" value="2"/>
</dbReference>
<dbReference type="CDD" id="cd17934">
    <property type="entry name" value="DEXXQc_Upf1-like"/>
    <property type="match status" value="1"/>
</dbReference>
<dbReference type="InterPro" id="IPR024402">
    <property type="entry name" value="DUF2726"/>
</dbReference>
<evidence type="ECO:0000259" key="6">
    <source>
        <dbReference type="Pfam" id="PF10881"/>
    </source>
</evidence>
<keyword evidence="3" id="KW-0378">Hydrolase</keyword>
<feature type="domain" description="DNA2/NAM7 helicase-like C-terminal" evidence="8">
    <location>
        <begin position="623"/>
        <end position="704"/>
    </location>
</feature>
<dbReference type="SUPFAM" id="SSF52540">
    <property type="entry name" value="P-loop containing nucleoside triphosphate hydrolases"/>
    <property type="match status" value="1"/>
</dbReference>
<comment type="similarity">
    <text evidence="1">Belongs to the DNA2/NAM7 helicase family.</text>
</comment>
<dbReference type="InterPro" id="IPR041677">
    <property type="entry name" value="DNA2/NAM7_AAA_11"/>
</dbReference>
<keyword evidence="10" id="KW-1185">Reference proteome</keyword>
<accession>A0A4P8YP60</accession>
<organism evidence="9 10">
    <name type="scientific">Jejubacter calystegiae</name>
    <dbReference type="NCBI Taxonomy" id="2579935"/>
    <lineage>
        <taxon>Bacteria</taxon>
        <taxon>Pseudomonadati</taxon>
        <taxon>Pseudomonadota</taxon>
        <taxon>Gammaproteobacteria</taxon>
        <taxon>Enterobacterales</taxon>
        <taxon>Enterobacteriaceae</taxon>
        <taxon>Jejubacter</taxon>
    </lineage>
</organism>
<keyword evidence="2" id="KW-0547">Nucleotide-binding</keyword>
<gene>
    <name evidence="9" type="ORF">FEM41_13720</name>
</gene>
<dbReference type="PANTHER" id="PTHR43788:SF8">
    <property type="entry name" value="DNA-BINDING PROTEIN SMUBP-2"/>
    <property type="match status" value="1"/>
</dbReference>
<evidence type="ECO:0000256" key="2">
    <source>
        <dbReference type="ARBA" id="ARBA00022741"/>
    </source>
</evidence>
<dbReference type="GO" id="GO:0016787">
    <property type="term" value="F:hydrolase activity"/>
    <property type="evidence" value="ECO:0007669"/>
    <property type="project" value="UniProtKB-KW"/>
</dbReference>
<dbReference type="Pfam" id="PF13087">
    <property type="entry name" value="AAA_12"/>
    <property type="match status" value="2"/>
</dbReference>
<dbReference type="PANTHER" id="PTHR43788">
    <property type="entry name" value="DNA2/NAM7 HELICASE FAMILY MEMBER"/>
    <property type="match status" value="1"/>
</dbReference>
<evidence type="ECO:0000256" key="5">
    <source>
        <dbReference type="ARBA" id="ARBA00022840"/>
    </source>
</evidence>
<dbReference type="InterPro" id="IPR047187">
    <property type="entry name" value="SF1_C_Upf1"/>
</dbReference>
<dbReference type="Pfam" id="PF10881">
    <property type="entry name" value="DUF2726"/>
    <property type="match status" value="1"/>
</dbReference>
<dbReference type="InterPro" id="IPR027417">
    <property type="entry name" value="P-loop_NTPase"/>
</dbReference>
<dbReference type="CDD" id="cd18808">
    <property type="entry name" value="SF1_C_Upf1"/>
    <property type="match status" value="1"/>
</dbReference>
<name>A0A4P8YP60_9ENTR</name>
<evidence type="ECO:0000259" key="7">
    <source>
        <dbReference type="Pfam" id="PF13086"/>
    </source>
</evidence>
<evidence type="ECO:0000313" key="10">
    <source>
        <dbReference type="Proteomes" id="UP000302163"/>
    </source>
</evidence>
<dbReference type="GO" id="GO:0043139">
    <property type="term" value="F:5'-3' DNA helicase activity"/>
    <property type="evidence" value="ECO:0007669"/>
    <property type="project" value="TreeGrafter"/>
</dbReference>
<dbReference type="Pfam" id="PF13086">
    <property type="entry name" value="AAA_11"/>
    <property type="match status" value="1"/>
</dbReference>
<feature type="domain" description="DNA2/NAM7 helicase-like C-terminal" evidence="8">
    <location>
        <begin position="538"/>
        <end position="585"/>
    </location>
</feature>
<dbReference type="Proteomes" id="UP000302163">
    <property type="component" value="Chromosome"/>
</dbReference>
<feature type="domain" description="DUF2726" evidence="6">
    <location>
        <begin position="788"/>
        <end position="883"/>
    </location>
</feature>
<dbReference type="GO" id="GO:0005524">
    <property type="term" value="F:ATP binding"/>
    <property type="evidence" value="ECO:0007669"/>
    <property type="project" value="UniProtKB-KW"/>
</dbReference>
<keyword evidence="4" id="KW-0347">Helicase</keyword>
<dbReference type="AlphaFoldDB" id="A0A4P8YP60"/>
<dbReference type="InterPro" id="IPR041679">
    <property type="entry name" value="DNA2/NAM7-like_C"/>
</dbReference>
<reference evidence="9 10" key="1">
    <citation type="submission" date="2019-05" db="EMBL/GenBank/DDBJ databases">
        <title>Complete genome sequence of Izhakiella calystegiae KSNA2, an endophyte isolated from beach morning glory (Calystegia soldanella).</title>
        <authorList>
            <person name="Jiang L."/>
            <person name="Jeong J.C."/>
            <person name="Kim C.Y."/>
            <person name="Kim D.H."/>
            <person name="Kim S.W."/>
            <person name="Lee j."/>
        </authorList>
    </citation>
    <scope>NUCLEOTIDE SEQUENCE [LARGE SCALE GENOMIC DNA]</scope>
    <source>
        <strain evidence="9 10">KSNA2</strain>
    </source>
</reference>
<dbReference type="KEGG" id="izh:FEM41_13720"/>
<dbReference type="RefSeq" id="WP_138099201.1">
    <property type="nucleotide sequence ID" value="NZ_CP040428.1"/>
</dbReference>
<proteinExistence type="inferred from homology"/>
<dbReference type="InterPro" id="IPR050534">
    <property type="entry name" value="Coronavir_polyprotein_1ab"/>
</dbReference>
<dbReference type="OrthoDB" id="9757917at2"/>
<evidence type="ECO:0000256" key="4">
    <source>
        <dbReference type="ARBA" id="ARBA00022806"/>
    </source>
</evidence>
<evidence type="ECO:0000256" key="1">
    <source>
        <dbReference type="ARBA" id="ARBA00007913"/>
    </source>
</evidence>
<evidence type="ECO:0000256" key="3">
    <source>
        <dbReference type="ARBA" id="ARBA00022801"/>
    </source>
</evidence>